<dbReference type="PANTHER" id="PTHR47526">
    <property type="entry name" value="ATP-DEPENDENT DNA HELICASE"/>
    <property type="match status" value="1"/>
</dbReference>
<reference evidence="3" key="1">
    <citation type="submission" date="2022-12" db="EMBL/GenBank/DDBJ databases">
        <title>Chromosome-level genome assembly of the bean flower thrips Megalurothrips usitatus.</title>
        <authorList>
            <person name="Ma L."/>
            <person name="Liu Q."/>
            <person name="Li H."/>
            <person name="Cai W."/>
        </authorList>
    </citation>
    <scope>NUCLEOTIDE SEQUENCE</scope>
    <source>
        <strain evidence="3">Cailab_2022a</strain>
    </source>
</reference>
<feature type="domain" description="YqaJ viral recombinase" evidence="2">
    <location>
        <begin position="252"/>
        <end position="366"/>
    </location>
</feature>
<dbReference type="AlphaFoldDB" id="A0AAV7X341"/>
<dbReference type="Gene3D" id="3.90.320.10">
    <property type="match status" value="1"/>
</dbReference>
<organism evidence="3 4">
    <name type="scientific">Megalurothrips usitatus</name>
    <name type="common">bean blossom thrips</name>
    <dbReference type="NCBI Taxonomy" id="439358"/>
    <lineage>
        <taxon>Eukaryota</taxon>
        <taxon>Metazoa</taxon>
        <taxon>Ecdysozoa</taxon>
        <taxon>Arthropoda</taxon>
        <taxon>Hexapoda</taxon>
        <taxon>Insecta</taxon>
        <taxon>Pterygota</taxon>
        <taxon>Neoptera</taxon>
        <taxon>Paraneoptera</taxon>
        <taxon>Thysanoptera</taxon>
        <taxon>Terebrantia</taxon>
        <taxon>Thripoidea</taxon>
        <taxon>Thripidae</taxon>
        <taxon>Megalurothrips</taxon>
    </lineage>
</organism>
<protein>
    <recommendedName>
        <fullName evidence="2">YqaJ viral recombinase domain-containing protein</fullName>
    </recommendedName>
</protein>
<evidence type="ECO:0000256" key="1">
    <source>
        <dbReference type="SAM" id="MobiDB-lite"/>
    </source>
</evidence>
<dbReference type="InterPro" id="IPR011011">
    <property type="entry name" value="Znf_FYVE_PHD"/>
</dbReference>
<dbReference type="SUPFAM" id="SSF52980">
    <property type="entry name" value="Restriction endonuclease-like"/>
    <property type="match status" value="1"/>
</dbReference>
<feature type="compositionally biased region" description="Basic and acidic residues" evidence="1">
    <location>
        <begin position="180"/>
        <end position="192"/>
    </location>
</feature>
<dbReference type="InterPro" id="IPR011335">
    <property type="entry name" value="Restrct_endonuc-II-like"/>
</dbReference>
<evidence type="ECO:0000313" key="3">
    <source>
        <dbReference type="EMBL" id="KAJ1520333.1"/>
    </source>
</evidence>
<dbReference type="Pfam" id="PF09588">
    <property type="entry name" value="YqaJ"/>
    <property type="match status" value="1"/>
</dbReference>
<dbReference type="SUPFAM" id="SSF57903">
    <property type="entry name" value="FYVE/PHD zinc finger"/>
    <property type="match status" value="1"/>
</dbReference>
<proteinExistence type="predicted"/>
<evidence type="ECO:0000259" key="2">
    <source>
        <dbReference type="Pfam" id="PF09588"/>
    </source>
</evidence>
<gene>
    <name evidence="3" type="ORF">ONE63_004531</name>
</gene>
<dbReference type="InterPro" id="IPR019080">
    <property type="entry name" value="YqaJ_viral_recombinase"/>
</dbReference>
<dbReference type="PANTHER" id="PTHR47526:SF3">
    <property type="entry name" value="PHD-TYPE DOMAIN-CONTAINING PROTEIN"/>
    <property type="match status" value="1"/>
</dbReference>
<dbReference type="Proteomes" id="UP001075354">
    <property type="component" value="Chromosome 15"/>
</dbReference>
<dbReference type="Gene3D" id="3.30.40.10">
    <property type="entry name" value="Zinc/RING finger domain, C3HC4 (zinc finger)"/>
    <property type="match status" value="1"/>
</dbReference>
<evidence type="ECO:0000313" key="4">
    <source>
        <dbReference type="Proteomes" id="UP001075354"/>
    </source>
</evidence>
<sequence>MPDIFWKGYKDTLQNNDLLRYEQLLQLCEGIDPFELDWKALSDGIELLPQVNIVDILQYLVYGVKSHTMAQIRAYKATAAYTFLNDGWVQGIRCHPVSHDKVLVLGKIKHSFRLNEPPARAWTLAETSGVILAGWCSCVAGRALRDVPYIPVNQYDLSTPEAKRKRLLREAESDEDADDPPPRRTTETERENAMVLTTEEVEELLGRVKVSDVNCALLRVSSQHSEEPSRVEDDLPPSFSTFYDEKFTTMTYEELLKECEKKFMEIKLTDDESHRIRMATVENGKKKEPLAREAYTLEMRKTHANFRVKEVGYFNIPQFVYLGASPDGLTKCDCCGKGMVEIKTRKRASNEIEERHMKQMQQQMLIVATLCDLQEVYCDYTIYRDHQPLYIERVYPDKSIQRKITEDGKERFIRLILPELLGRYYSSLKHLMNTTSTLVIVCYCMGPVRMPMAKCSNSLCDFTYFHLSCVGITRQRKNWNGWLCPQCTLRSQCDLMLNL</sequence>
<feature type="region of interest" description="Disordered" evidence="1">
    <location>
        <begin position="168"/>
        <end position="192"/>
    </location>
</feature>
<accession>A0AAV7X341</accession>
<keyword evidence="4" id="KW-1185">Reference proteome</keyword>
<dbReference type="InterPro" id="IPR011604">
    <property type="entry name" value="PDDEXK-like_dom_sf"/>
</dbReference>
<comment type="caution">
    <text evidence="3">The sequence shown here is derived from an EMBL/GenBank/DDBJ whole genome shotgun (WGS) entry which is preliminary data.</text>
</comment>
<dbReference type="InterPro" id="IPR013083">
    <property type="entry name" value="Znf_RING/FYVE/PHD"/>
</dbReference>
<dbReference type="EMBL" id="JAPTSV010000015">
    <property type="protein sequence ID" value="KAJ1520333.1"/>
    <property type="molecule type" value="Genomic_DNA"/>
</dbReference>
<dbReference type="GO" id="GO:0006281">
    <property type="term" value="P:DNA repair"/>
    <property type="evidence" value="ECO:0007669"/>
    <property type="project" value="UniProtKB-ARBA"/>
</dbReference>
<name>A0AAV7X341_9NEOP</name>